<gene>
    <name evidence="4" type="ORF">HMJ28_08620</name>
</gene>
<evidence type="ECO:0000313" key="4">
    <source>
        <dbReference type="EMBL" id="NOH16448.1"/>
    </source>
</evidence>
<dbReference type="InterPro" id="IPR005835">
    <property type="entry name" value="NTP_transferase_dom"/>
</dbReference>
<evidence type="ECO:0000256" key="1">
    <source>
        <dbReference type="ARBA" id="ARBA00022679"/>
    </source>
</evidence>
<dbReference type="Gene3D" id="3.90.550.10">
    <property type="entry name" value="Spore Coat Polysaccharide Biosynthesis Protein SpsA, Chain A"/>
    <property type="match status" value="1"/>
</dbReference>
<evidence type="ECO:0000256" key="2">
    <source>
        <dbReference type="ARBA" id="ARBA00022695"/>
    </source>
</evidence>
<keyword evidence="2 4" id="KW-0548">Nucleotidyltransferase</keyword>
<comment type="caution">
    <text evidence="4">The sequence shown here is derived from an EMBL/GenBank/DDBJ whole genome shotgun (WGS) entry which is preliminary data.</text>
</comment>
<dbReference type="PANTHER" id="PTHR43584">
    <property type="entry name" value="NUCLEOTIDYL TRANSFERASE"/>
    <property type="match status" value="1"/>
</dbReference>
<proteinExistence type="predicted"/>
<dbReference type="EMBL" id="JABFIF010000016">
    <property type="protein sequence ID" value="NOH16448.1"/>
    <property type="molecule type" value="Genomic_DNA"/>
</dbReference>
<dbReference type="SUPFAM" id="SSF53448">
    <property type="entry name" value="Nucleotide-diphospho-sugar transferases"/>
    <property type="match status" value="1"/>
</dbReference>
<feature type="domain" description="Nucleotidyl transferase" evidence="3">
    <location>
        <begin position="1"/>
        <end position="105"/>
    </location>
</feature>
<dbReference type="Pfam" id="PF00483">
    <property type="entry name" value="NTP_transferase"/>
    <property type="match status" value="1"/>
</dbReference>
<keyword evidence="1 4" id="KW-0808">Transferase</keyword>
<dbReference type="Proteomes" id="UP000528432">
    <property type="component" value="Unassembled WGS sequence"/>
</dbReference>
<name>A0A7Y3XZ03_CLOCO</name>
<sequence length="225" mass="25840">MAAGLGTRMRPITEVTAKPLVKVHGLPMIETVINGLEKRGVDHIYIVLGYKKEQFLYLKEKYSNITLIENIEYSKKNNISSLKAVGNILGSSDCFICETDLFVKDSSIFKGVFKKSCYFGKMVKGHSKDWVFDMAGDRITRVGLEGDNLYNMVGISYWKKADAKVIHDSIEEAYKHQGHENLYWDEIVDKEIKNIYVTINPVYEKQIVEIDTCEELYKINNKKYS</sequence>
<organism evidence="4 5">
    <name type="scientific">Clostridium cochlearium</name>
    <dbReference type="NCBI Taxonomy" id="1494"/>
    <lineage>
        <taxon>Bacteria</taxon>
        <taxon>Bacillati</taxon>
        <taxon>Bacillota</taxon>
        <taxon>Clostridia</taxon>
        <taxon>Eubacteriales</taxon>
        <taxon>Clostridiaceae</taxon>
        <taxon>Clostridium</taxon>
    </lineage>
</organism>
<evidence type="ECO:0000313" key="5">
    <source>
        <dbReference type="Proteomes" id="UP000528432"/>
    </source>
</evidence>
<reference evidence="4 5" key="1">
    <citation type="submission" date="2020-05" db="EMBL/GenBank/DDBJ databases">
        <title>Draft genome sequence of Clostridium cochlearium strain AGROS13 isolated from a sheep dairy farm in New Zealand.</title>
        <authorList>
            <person name="Gupta T.B."/>
            <person name="Jauregui R."/>
            <person name="Risson A.N."/>
            <person name="Brightwell G."/>
            <person name="Maclean P."/>
        </authorList>
    </citation>
    <scope>NUCLEOTIDE SEQUENCE [LARGE SCALE GENOMIC DNA]</scope>
    <source>
        <strain evidence="4 5">AGROS13</strain>
    </source>
</reference>
<dbReference type="InterPro" id="IPR029044">
    <property type="entry name" value="Nucleotide-diphossugar_trans"/>
</dbReference>
<evidence type="ECO:0000259" key="3">
    <source>
        <dbReference type="Pfam" id="PF00483"/>
    </source>
</evidence>
<accession>A0A7Y3XZ03</accession>
<protein>
    <submittedName>
        <fullName evidence="4">Phosphocholine cytidylyltransferase family protein</fullName>
    </submittedName>
</protein>
<dbReference type="PANTHER" id="PTHR43584:SF5">
    <property type="entry name" value="PROTEIN LICC"/>
    <property type="match status" value="1"/>
</dbReference>
<dbReference type="GO" id="GO:0016779">
    <property type="term" value="F:nucleotidyltransferase activity"/>
    <property type="evidence" value="ECO:0007669"/>
    <property type="project" value="UniProtKB-KW"/>
</dbReference>
<dbReference type="AlphaFoldDB" id="A0A7Y3XZ03"/>
<dbReference type="CDD" id="cd02523">
    <property type="entry name" value="PC_cytidylyltransferase"/>
    <property type="match status" value="1"/>
</dbReference>
<dbReference type="InterPro" id="IPR050065">
    <property type="entry name" value="GlmU-like"/>
</dbReference>